<evidence type="ECO:0000256" key="1">
    <source>
        <dbReference type="SAM" id="SignalP"/>
    </source>
</evidence>
<dbReference type="EMBL" id="JBEFKJ010000023">
    <property type="protein sequence ID" value="KAL2039972.1"/>
    <property type="molecule type" value="Genomic_DNA"/>
</dbReference>
<gene>
    <name evidence="2" type="ORF">N7G274_007375</name>
</gene>
<evidence type="ECO:0000313" key="2">
    <source>
        <dbReference type="EMBL" id="KAL2039972.1"/>
    </source>
</evidence>
<name>A0ABR4A1Z5_9LECA</name>
<feature type="chain" id="PRO_5045241709" evidence="1">
    <location>
        <begin position="21"/>
        <end position="223"/>
    </location>
</feature>
<accession>A0ABR4A1Z5</accession>
<dbReference type="Proteomes" id="UP001590950">
    <property type="component" value="Unassembled WGS sequence"/>
</dbReference>
<protein>
    <submittedName>
        <fullName evidence="2">Uncharacterized protein</fullName>
    </submittedName>
</protein>
<feature type="signal peptide" evidence="1">
    <location>
        <begin position="1"/>
        <end position="20"/>
    </location>
</feature>
<sequence length="223" mass="25165">MHLKLLTLPLSTLLLSFTLALEIPTKDQVVAGKLPGRLATPPDVKHDYAVLTSCHCTRGDGAANRVRYRQIEYYNIHLDTTFFLAFSIFDISANSNSGISSIRACRKYVFGPEDKGKPHVDEFCYTNWIGRWPHPMYNGQKDWRYAPFGEHPKIHFNGKHRGFGPYDKRNQGYRIESQAAANERCRVVCPVFVGMDMMEGVGGVDGQALCFLENVDVMCPGCR</sequence>
<keyword evidence="1" id="KW-0732">Signal</keyword>
<reference evidence="2 3" key="1">
    <citation type="submission" date="2024-09" db="EMBL/GenBank/DDBJ databases">
        <title>Rethinking Asexuality: The Enigmatic Case of Functional Sexual Genes in Lepraria (Stereocaulaceae).</title>
        <authorList>
            <person name="Doellman M."/>
            <person name="Sun Y."/>
            <person name="Barcenas-Pena A."/>
            <person name="Lumbsch H.T."/>
            <person name="Grewe F."/>
        </authorList>
    </citation>
    <scope>NUCLEOTIDE SEQUENCE [LARGE SCALE GENOMIC DNA]</scope>
    <source>
        <strain evidence="2 3">Mercado 3170</strain>
    </source>
</reference>
<organism evidence="2 3">
    <name type="scientific">Stereocaulon virgatum</name>
    <dbReference type="NCBI Taxonomy" id="373712"/>
    <lineage>
        <taxon>Eukaryota</taxon>
        <taxon>Fungi</taxon>
        <taxon>Dikarya</taxon>
        <taxon>Ascomycota</taxon>
        <taxon>Pezizomycotina</taxon>
        <taxon>Lecanoromycetes</taxon>
        <taxon>OSLEUM clade</taxon>
        <taxon>Lecanoromycetidae</taxon>
        <taxon>Lecanorales</taxon>
        <taxon>Lecanorineae</taxon>
        <taxon>Stereocaulaceae</taxon>
        <taxon>Stereocaulon</taxon>
    </lineage>
</organism>
<proteinExistence type="predicted"/>
<comment type="caution">
    <text evidence="2">The sequence shown here is derived from an EMBL/GenBank/DDBJ whole genome shotgun (WGS) entry which is preliminary data.</text>
</comment>
<evidence type="ECO:0000313" key="3">
    <source>
        <dbReference type="Proteomes" id="UP001590950"/>
    </source>
</evidence>
<keyword evidence="3" id="KW-1185">Reference proteome</keyword>